<dbReference type="EMBL" id="NVSR01000083">
    <property type="protein sequence ID" value="PCI26902.1"/>
    <property type="molecule type" value="Genomic_DNA"/>
</dbReference>
<name>A0A2A4T092_9DELT</name>
<dbReference type="GO" id="GO:0003677">
    <property type="term" value="F:DNA binding"/>
    <property type="evidence" value="ECO:0007669"/>
    <property type="project" value="InterPro"/>
</dbReference>
<dbReference type="Gene3D" id="1.10.260.40">
    <property type="entry name" value="lambda repressor-like DNA-binding domains"/>
    <property type="match status" value="1"/>
</dbReference>
<evidence type="ECO:0000313" key="2">
    <source>
        <dbReference type="EMBL" id="PCI26902.1"/>
    </source>
</evidence>
<dbReference type="SUPFAM" id="SSF47413">
    <property type="entry name" value="lambda repressor-like DNA-binding domains"/>
    <property type="match status" value="1"/>
</dbReference>
<gene>
    <name evidence="2" type="ORF">COB67_09705</name>
</gene>
<accession>A0A2A4T092</accession>
<evidence type="ECO:0000313" key="3">
    <source>
        <dbReference type="Proteomes" id="UP000218113"/>
    </source>
</evidence>
<dbReference type="Pfam" id="PF12844">
    <property type="entry name" value="HTH_19"/>
    <property type="match status" value="1"/>
</dbReference>
<organism evidence="2 3">
    <name type="scientific">SAR324 cluster bacterium</name>
    <dbReference type="NCBI Taxonomy" id="2024889"/>
    <lineage>
        <taxon>Bacteria</taxon>
        <taxon>Deltaproteobacteria</taxon>
        <taxon>SAR324 cluster</taxon>
    </lineage>
</organism>
<comment type="caution">
    <text evidence="2">The sequence shown here is derived from an EMBL/GenBank/DDBJ whole genome shotgun (WGS) entry which is preliminary data.</text>
</comment>
<evidence type="ECO:0000259" key="1">
    <source>
        <dbReference type="Pfam" id="PF12844"/>
    </source>
</evidence>
<proteinExistence type="predicted"/>
<dbReference type="Proteomes" id="UP000218113">
    <property type="component" value="Unassembled WGS sequence"/>
</dbReference>
<dbReference type="InterPro" id="IPR010982">
    <property type="entry name" value="Lambda_DNA-bd_dom_sf"/>
</dbReference>
<dbReference type="AlphaFoldDB" id="A0A2A4T092"/>
<dbReference type="CDD" id="cd00093">
    <property type="entry name" value="HTH_XRE"/>
    <property type="match status" value="1"/>
</dbReference>
<protein>
    <submittedName>
        <fullName evidence="2">Transcriptional regulator</fullName>
    </submittedName>
</protein>
<reference evidence="3" key="1">
    <citation type="submission" date="2017-08" db="EMBL/GenBank/DDBJ databases">
        <title>A dynamic microbial community with high functional redundancy inhabits the cold, oxic subseafloor aquifer.</title>
        <authorList>
            <person name="Tully B.J."/>
            <person name="Wheat C.G."/>
            <person name="Glazer B.T."/>
            <person name="Huber J.A."/>
        </authorList>
    </citation>
    <scope>NUCLEOTIDE SEQUENCE [LARGE SCALE GENOMIC DNA]</scope>
</reference>
<sequence>MMTEEEKFIQDTLNKLGERLRQLRKDKGYSNYEFFAYENKISRSQYGRYEKGSDLRFSSFLKLIHIHGINLEEFFSEGFEDSTEK</sequence>
<dbReference type="InterPro" id="IPR001387">
    <property type="entry name" value="Cro/C1-type_HTH"/>
</dbReference>
<feature type="domain" description="HTH cro/C1-type" evidence="1">
    <location>
        <begin position="17"/>
        <end position="75"/>
    </location>
</feature>